<comment type="caution">
    <text evidence="8">The sequence shown here is derived from an EMBL/GenBank/DDBJ whole genome shotgun (WGS) entry which is preliminary data.</text>
</comment>
<organism evidence="8 9">
    <name type="scientific">Thermoanaerobaculum aquaticum</name>
    <dbReference type="NCBI Taxonomy" id="1312852"/>
    <lineage>
        <taxon>Bacteria</taxon>
        <taxon>Pseudomonadati</taxon>
        <taxon>Acidobacteriota</taxon>
        <taxon>Thermoanaerobaculia</taxon>
        <taxon>Thermoanaerobaculales</taxon>
        <taxon>Thermoanaerobaculaceae</taxon>
        <taxon>Thermoanaerobaculum</taxon>
    </lineage>
</organism>
<protein>
    <recommendedName>
        <fullName evidence="10">GHMP kinase N-terminal domain-containing protein</fullName>
    </recommendedName>
</protein>
<dbReference type="EMBL" id="JMFG01000027">
    <property type="protein sequence ID" value="KDA53148.1"/>
    <property type="molecule type" value="Genomic_DNA"/>
</dbReference>
<evidence type="ECO:0000256" key="4">
    <source>
        <dbReference type="ARBA" id="ARBA00022840"/>
    </source>
</evidence>
<dbReference type="InterPro" id="IPR006204">
    <property type="entry name" value="GHMP_kinase_N_dom"/>
</dbReference>
<dbReference type="Proteomes" id="UP000027284">
    <property type="component" value="Unassembled WGS sequence"/>
</dbReference>
<evidence type="ECO:0000259" key="7">
    <source>
        <dbReference type="Pfam" id="PF08544"/>
    </source>
</evidence>
<keyword evidence="4" id="KW-0067">ATP-binding</keyword>
<dbReference type="InterPro" id="IPR052203">
    <property type="entry name" value="GHMP_Kinase-Related"/>
</dbReference>
<feature type="domain" description="GHMP kinase C-terminal" evidence="7">
    <location>
        <begin position="231"/>
        <end position="310"/>
    </location>
</feature>
<evidence type="ECO:0008006" key="10">
    <source>
        <dbReference type="Google" id="ProtNLM"/>
    </source>
</evidence>
<reference evidence="8 9" key="1">
    <citation type="submission" date="2014-04" db="EMBL/GenBank/DDBJ databases">
        <title>The Genome Sequence of Thermoanaerobaculum aquaticum MP-01, The First Cultivated Group 23 Acidobacterium.</title>
        <authorList>
            <person name="Stamps B.W."/>
            <person name="Losey N.A."/>
            <person name="Lawson P.A."/>
            <person name="Stevenson B.S."/>
        </authorList>
    </citation>
    <scope>NUCLEOTIDE SEQUENCE [LARGE SCALE GENOMIC DNA]</scope>
    <source>
        <strain evidence="8 9">MP-01</strain>
    </source>
</reference>
<dbReference type="Gene3D" id="3.30.230.120">
    <property type="match status" value="1"/>
</dbReference>
<accession>A0A062XQQ3</accession>
<dbReference type="InterPro" id="IPR020568">
    <property type="entry name" value="Ribosomal_Su5_D2-typ_SF"/>
</dbReference>
<comment type="similarity">
    <text evidence="5">Belongs to the GHMP kinase family.</text>
</comment>
<sequence>MPGFPAVEVFAPARADLAGGTLDLWPLWCFHPQSLTLNVSLSAGVRLVLEPCADAWVVHEVGGVQQELSPADAEHDLTAAVVGHFLPQGGVRVRVLQQLPVGSGLGGSSVYAVALARACLGACGQKLPRRQLVATLKDLEARVLQAPTGVQDYYPALLPGVLAIHLRPGGEVIERLPVGRRWLAAHLLVVFTGITHHSGLVNWQVYRARVDGDRRVAALLSTIAEAARECREALVQREARAVGAAIAKEWEARRQLAPEVAPPELSAVLAAGLSAGAWAGKACGAGGGGSVLFWTPAEKLAAVTQAALAHCPEGFVVPLSPQ</sequence>
<evidence type="ECO:0000256" key="5">
    <source>
        <dbReference type="ARBA" id="ARBA00038121"/>
    </source>
</evidence>
<keyword evidence="3" id="KW-0418">Kinase</keyword>
<dbReference type="PRINTS" id="PR00960">
    <property type="entry name" value="LMBPPROTEIN"/>
</dbReference>
<name>A0A062XQQ3_9BACT</name>
<evidence type="ECO:0000259" key="6">
    <source>
        <dbReference type="Pfam" id="PF00288"/>
    </source>
</evidence>
<dbReference type="GO" id="GO:0005524">
    <property type="term" value="F:ATP binding"/>
    <property type="evidence" value="ECO:0007669"/>
    <property type="project" value="UniProtKB-KW"/>
</dbReference>
<dbReference type="AlphaFoldDB" id="A0A062XQQ3"/>
<evidence type="ECO:0000256" key="3">
    <source>
        <dbReference type="ARBA" id="ARBA00022777"/>
    </source>
</evidence>
<dbReference type="SUPFAM" id="SSF55060">
    <property type="entry name" value="GHMP Kinase, C-terminal domain"/>
    <property type="match status" value="1"/>
</dbReference>
<dbReference type="PANTHER" id="PTHR32463">
    <property type="entry name" value="L-FUCOSE KINASE"/>
    <property type="match status" value="1"/>
</dbReference>
<dbReference type="RefSeq" id="WP_038050086.1">
    <property type="nucleotide sequence ID" value="NZ_JMFG01000027.1"/>
</dbReference>
<dbReference type="PANTHER" id="PTHR32463:SF0">
    <property type="entry name" value="L-FUCOSE KINASE"/>
    <property type="match status" value="1"/>
</dbReference>
<dbReference type="GO" id="GO:0042352">
    <property type="term" value="P:GDP-L-fucose salvage"/>
    <property type="evidence" value="ECO:0007669"/>
    <property type="project" value="TreeGrafter"/>
</dbReference>
<dbReference type="GO" id="GO:0050201">
    <property type="term" value="F:fucokinase activity"/>
    <property type="evidence" value="ECO:0007669"/>
    <property type="project" value="TreeGrafter"/>
</dbReference>
<dbReference type="Pfam" id="PF08544">
    <property type="entry name" value="GHMP_kinases_C"/>
    <property type="match status" value="1"/>
</dbReference>
<evidence type="ECO:0000256" key="1">
    <source>
        <dbReference type="ARBA" id="ARBA00022679"/>
    </source>
</evidence>
<dbReference type="InterPro" id="IPR013750">
    <property type="entry name" value="GHMP_kinase_C_dom"/>
</dbReference>
<keyword evidence="1" id="KW-0808">Transferase</keyword>
<evidence type="ECO:0000313" key="9">
    <source>
        <dbReference type="Proteomes" id="UP000027284"/>
    </source>
</evidence>
<dbReference type="InterPro" id="IPR001174">
    <property type="entry name" value="HddA/FKP"/>
</dbReference>
<dbReference type="InterPro" id="IPR036554">
    <property type="entry name" value="GHMP_kinase_C_sf"/>
</dbReference>
<dbReference type="OrthoDB" id="128417at2"/>
<gene>
    <name evidence="8" type="ORF">EG19_07155</name>
</gene>
<proteinExistence type="inferred from homology"/>
<dbReference type="STRING" id="1312852.EG19_07155"/>
<evidence type="ECO:0000256" key="2">
    <source>
        <dbReference type="ARBA" id="ARBA00022741"/>
    </source>
</evidence>
<keyword evidence="2" id="KW-0547">Nucleotide-binding</keyword>
<dbReference type="Pfam" id="PF00288">
    <property type="entry name" value="GHMP_kinases_N"/>
    <property type="match status" value="1"/>
</dbReference>
<feature type="domain" description="GHMP kinase N-terminal" evidence="6">
    <location>
        <begin position="86"/>
        <end position="158"/>
    </location>
</feature>
<keyword evidence="9" id="KW-1185">Reference proteome</keyword>
<evidence type="ECO:0000313" key="8">
    <source>
        <dbReference type="EMBL" id="KDA53148.1"/>
    </source>
</evidence>
<dbReference type="SUPFAM" id="SSF54211">
    <property type="entry name" value="Ribosomal protein S5 domain 2-like"/>
    <property type="match status" value="1"/>
</dbReference>